<organism evidence="2 3">
    <name type="scientific">Cohnella hongkongensis</name>
    <dbReference type="NCBI Taxonomy" id="178337"/>
    <lineage>
        <taxon>Bacteria</taxon>
        <taxon>Bacillati</taxon>
        <taxon>Bacillota</taxon>
        <taxon>Bacilli</taxon>
        <taxon>Bacillales</taxon>
        <taxon>Paenibacillaceae</taxon>
        <taxon>Cohnella</taxon>
    </lineage>
</organism>
<dbReference type="SUPFAM" id="SSF56112">
    <property type="entry name" value="Protein kinase-like (PK-like)"/>
    <property type="match status" value="1"/>
</dbReference>
<name>A0ABV9FD64_9BACL</name>
<dbReference type="InterPro" id="IPR002575">
    <property type="entry name" value="Aminoglycoside_PTrfase"/>
</dbReference>
<dbReference type="InterPro" id="IPR011009">
    <property type="entry name" value="Kinase-like_dom_sf"/>
</dbReference>
<dbReference type="Pfam" id="PF01636">
    <property type="entry name" value="APH"/>
    <property type="match status" value="1"/>
</dbReference>
<evidence type="ECO:0000259" key="1">
    <source>
        <dbReference type="Pfam" id="PF01636"/>
    </source>
</evidence>
<dbReference type="EMBL" id="JBHSEP010000006">
    <property type="protein sequence ID" value="MFC4598696.1"/>
    <property type="molecule type" value="Genomic_DNA"/>
</dbReference>
<evidence type="ECO:0000313" key="3">
    <source>
        <dbReference type="Proteomes" id="UP001596028"/>
    </source>
</evidence>
<proteinExistence type="predicted"/>
<accession>A0ABV9FD64</accession>
<dbReference type="RefSeq" id="WP_378095215.1">
    <property type="nucleotide sequence ID" value="NZ_JBHSEP010000006.1"/>
</dbReference>
<sequence length="282" mass="31360">MSIPISDIRWTDGTEALDKLLGEAGALTVHRMNQGFEAEVARIDSREGRFVLKIWSEGSRPDVGCQYRLLTALGERGIAVPKALGWGMTPDGHQALLTAYGGEGVAKANAATMTRLAFLLADIHRIPIEAIGNVELPRRELVGYFFPGIEAHPDLGEALHRLLACVSGVPERIIHGDYHLQNIVEQNGELTIIDWTNGQAGDYRYDFAWSLVLLRLYSSERLAAAFRTAYLKENPIPEKDLRLFEGIAFLRWMLLYRSGAVPLLPATLARARKIAAKEQMRL</sequence>
<dbReference type="Proteomes" id="UP001596028">
    <property type="component" value="Unassembled WGS sequence"/>
</dbReference>
<protein>
    <submittedName>
        <fullName evidence="2">Phosphotransferase family protein</fullName>
    </submittedName>
</protein>
<keyword evidence="3" id="KW-1185">Reference proteome</keyword>
<comment type="caution">
    <text evidence="2">The sequence shown here is derived from an EMBL/GenBank/DDBJ whole genome shotgun (WGS) entry which is preliminary data.</text>
</comment>
<feature type="domain" description="Aminoglycoside phosphotransferase" evidence="1">
    <location>
        <begin position="31"/>
        <end position="233"/>
    </location>
</feature>
<gene>
    <name evidence="2" type="ORF">ACFO3S_10655</name>
</gene>
<evidence type="ECO:0000313" key="2">
    <source>
        <dbReference type="EMBL" id="MFC4598696.1"/>
    </source>
</evidence>
<dbReference type="Gene3D" id="3.90.1200.10">
    <property type="match status" value="1"/>
</dbReference>
<reference evidence="3" key="1">
    <citation type="journal article" date="2019" name="Int. J. Syst. Evol. Microbiol.">
        <title>The Global Catalogue of Microorganisms (GCM) 10K type strain sequencing project: providing services to taxonomists for standard genome sequencing and annotation.</title>
        <authorList>
            <consortium name="The Broad Institute Genomics Platform"/>
            <consortium name="The Broad Institute Genome Sequencing Center for Infectious Disease"/>
            <person name="Wu L."/>
            <person name="Ma J."/>
        </authorList>
    </citation>
    <scope>NUCLEOTIDE SEQUENCE [LARGE SCALE GENOMIC DNA]</scope>
    <source>
        <strain evidence="3">CCUG 49571</strain>
    </source>
</reference>